<keyword evidence="5" id="KW-1185">Reference proteome</keyword>
<dbReference type="InterPro" id="IPR027443">
    <property type="entry name" value="IPNS-like_sf"/>
</dbReference>
<evidence type="ECO:0000313" key="4">
    <source>
        <dbReference type="EMBL" id="KAF1980832.1"/>
    </source>
</evidence>
<dbReference type="GO" id="GO:0016491">
    <property type="term" value="F:oxidoreductase activity"/>
    <property type="evidence" value="ECO:0007669"/>
    <property type="project" value="UniProtKB-KW"/>
</dbReference>
<dbReference type="SUPFAM" id="SSF51197">
    <property type="entry name" value="Clavaminate synthase-like"/>
    <property type="match status" value="1"/>
</dbReference>
<reference evidence="4" key="1">
    <citation type="journal article" date="2020" name="Stud. Mycol.">
        <title>101 Dothideomycetes genomes: a test case for predicting lifestyles and emergence of pathogens.</title>
        <authorList>
            <person name="Haridas S."/>
            <person name="Albert R."/>
            <person name="Binder M."/>
            <person name="Bloem J."/>
            <person name="Labutti K."/>
            <person name="Salamov A."/>
            <person name="Andreopoulos B."/>
            <person name="Baker S."/>
            <person name="Barry K."/>
            <person name="Bills G."/>
            <person name="Bluhm B."/>
            <person name="Cannon C."/>
            <person name="Castanera R."/>
            <person name="Culley D."/>
            <person name="Daum C."/>
            <person name="Ezra D."/>
            <person name="Gonzalez J."/>
            <person name="Henrissat B."/>
            <person name="Kuo A."/>
            <person name="Liang C."/>
            <person name="Lipzen A."/>
            <person name="Lutzoni F."/>
            <person name="Magnuson J."/>
            <person name="Mondo S."/>
            <person name="Nolan M."/>
            <person name="Ohm R."/>
            <person name="Pangilinan J."/>
            <person name="Park H.-J."/>
            <person name="Ramirez L."/>
            <person name="Alfaro M."/>
            <person name="Sun H."/>
            <person name="Tritt A."/>
            <person name="Yoshinaga Y."/>
            <person name="Zwiers L.-H."/>
            <person name="Turgeon B."/>
            <person name="Goodwin S."/>
            <person name="Spatafora J."/>
            <person name="Crous P."/>
            <person name="Grigoriev I."/>
        </authorList>
    </citation>
    <scope>NUCLEOTIDE SEQUENCE</scope>
    <source>
        <strain evidence="4">CBS 113979</strain>
    </source>
</reference>
<dbReference type="InterPro" id="IPR044861">
    <property type="entry name" value="IPNS-like_FE2OG_OXY"/>
</dbReference>
<keyword evidence="2" id="KW-0408">Iron</keyword>
<name>A0A6G1GJ00_9PEZI</name>
<proteinExistence type="inferred from homology"/>
<evidence type="ECO:0000256" key="1">
    <source>
        <dbReference type="ARBA" id="ARBA00008056"/>
    </source>
</evidence>
<evidence type="ECO:0000259" key="3">
    <source>
        <dbReference type="PROSITE" id="PS51471"/>
    </source>
</evidence>
<gene>
    <name evidence="4" type="ORF">K402DRAFT_425904</name>
</gene>
<keyword evidence="2" id="KW-0479">Metal-binding</keyword>
<protein>
    <submittedName>
        <fullName evidence="4">2og-Fe oxygenase family protein</fullName>
    </submittedName>
</protein>
<accession>A0A6G1GJ00</accession>
<keyword evidence="2" id="KW-0560">Oxidoreductase</keyword>
<feature type="domain" description="Fe2OG dioxygenase" evidence="3">
    <location>
        <begin position="188"/>
        <end position="293"/>
    </location>
</feature>
<dbReference type="EMBL" id="ML977218">
    <property type="protein sequence ID" value="KAF1980832.1"/>
    <property type="molecule type" value="Genomic_DNA"/>
</dbReference>
<dbReference type="InterPro" id="IPR050231">
    <property type="entry name" value="Iron_ascorbate_oxido_reductase"/>
</dbReference>
<dbReference type="Pfam" id="PF14226">
    <property type="entry name" value="DIOX_N"/>
    <property type="match status" value="1"/>
</dbReference>
<dbReference type="InterPro" id="IPR026992">
    <property type="entry name" value="DIOX_N"/>
</dbReference>
<sequence length="337" mass="37774">MVSASKEISLIDISPFTDPKSSNNAALRADVVKQVKQSCLTHGFFQILGHGVPSDLISSVFSLSKRFFSLPIEDKNTVSLTKAVPKGNSNRGFEIIGAQTLEKGTQPDLKEGFNIGHEIPLDHEYVRQGKFGHGPNQWPDEEKLSLQGFRKDLLDYHRRITELSAIVMRILALSLDLEEDYFDGFCKEPEVAAIKLLHYPPHPVNAADDLRGAGAHTDFGAITFLLQDSLGGLEVLDPHSKTWISVSPVPNAYVVNLGDAMQRWTNDRYISNVHRVFNRSGKERYSIPFFYDGNLDFPIEPIATCVAEGEKARYERTTMEEMLNQRFGQAYKSNAEK</sequence>
<evidence type="ECO:0000256" key="2">
    <source>
        <dbReference type="RuleBase" id="RU003682"/>
    </source>
</evidence>
<dbReference type="GO" id="GO:0046872">
    <property type="term" value="F:metal ion binding"/>
    <property type="evidence" value="ECO:0007669"/>
    <property type="project" value="UniProtKB-KW"/>
</dbReference>
<dbReference type="PROSITE" id="PS51471">
    <property type="entry name" value="FE2OG_OXY"/>
    <property type="match status" value="1"/>
</dbReference>
<dbReference type="Gene3D" id="2.60.120.330">
    <property type="entry name" value="B-lactam Antibiotic, Isopenicillin N Synthase, Chain"/>
    <property type="match status" value="1"/>
</dbReference>
<dbReference type="Pfam" id="PF03171">
    <property type="entry name" value="2OG-FeII_Oxy"/>
    <property type="match status" value="1"/>
</dbReference>
<evidence type="ECO:0000313" key="5">
    <source>
        <dbReference type="Proteomes" id="UP000800041"/>
    </source>
</evidence>
<dbReference type="PRINTS" id="PR00682">
    <property type="entry name" value="IPNSYNTHASE"/>
</dbReference>
<dbReference type="GO" id="GO:0044283">
    <property type="term" value="P:small molecule biosynthetic process"/>
    <property type="evidence" value="ECO:0007669"/>
    <property type="project" value="UniProtKB-ARBA"/>
</dbReference>
<dbReference type="AlphaFoldDB" id="A0A6G1GJ00"/>
<dbReference type="OrthoDB" id="288590at2759"/>
<dbReference type="InterPro" id="IPR005123">
    <property type="entry name" value="Oxoglu/Fe-dep_dioxygenase_dom"/>
</dbReference>
<organism evidence="4 5">
    <name type="scientific">Aulographum hederae CBS 113979</name>
    <dbReference type="NCBI Taxonomy" id="1176131"/>
    <lineage>
        <taxon>Eukaryota</taxon>
        <taxon>Fungi</taxon>
        <taxon>Dikarya</taxon>
        <taxon>Ascomycota</taxon>
        <taxon>Pezizomycotina</taxon>
        <taxon>Dothideomycetes</taxon>
        <taxon>Pleosporomycetidae</taxon>
        <taxon>Aulographales</taxon>
        <taxon>Aulographaceae</taxon>
    </lineage>
</organism>
<dbReference type="PANTHER" id="PTHR47990">
    <property type="entry name" value="2-OXOGLUTARATE (2OG) AND FE(II)-DEPENDENT OXYGENASE SUPERFAMILY PROTEIN-RELATED"/>
    <property type="match status" value="1"/>
</dbReference>
<comment type="similarity">
    <text evidence="1 2">Belongs to the iron/ascorbate-dependent oxidoreductase family.</text>
</comment>
<dbReference type="Proteomes" id="UP000800041">
    <property type="component" value="Unassembled WGS sequence"/>
</dbReference>